<dbReference type="GO" id="GO:0006974">
    <property type="term" value="P:DNA damage response"/>
    <property type="evidence" value="ECO:0007669"/>
    <property type="project" value="TreeGrafter"/>
</dbReference>
<dbReference type="InParanoid" id="A0A0N1PJY4"/>
<dbReference type="Pfam" id="PF18131">
    <property type="entry name" value="KN17_SH3"/>
    <property type="match status" value="1"/>
</dbReference>
<name>A0A0N1PJY4_PAPMA</name>
<evidence type="ECO:0000259" key="1">
    <source>
        <dbReference type="Pfam" id="PF18131"/>
    </source>
</evidence>
<dbReference type="Proteomes" id="UP000053240">
    <property type="component" value="Unassembled WGS sequence"/>
</dbReference>
<evidence type="ECO:0000313" key="4">
    <source>
        <dbReference type="Proteomes" id="UP000053240"/>
    </source>
</evidence>
<sequence>MFLFRKDHWLTEGIIVKIVTKSLGDKFFKRKAVVERVVDKYAAHVKLVDDNVKLKLDQNHLETVIPSTGRLVKFVNGAYNGQTGVLKMIDVEGYCCDVEVKYTFMSVSIADKHV</sequence>
<dbReference type="GO" id="GO:0006260">
    <property type="term" value="P:DNA replication"/>
    <property type="evidence" value="ECO:0007669"/>
    <property type="project" value="TreeGrafter"/>
</dbReference>
<dbReference type="InterPro" id="IPR014722">
    <property type="entry name" value="Rib_uL2_dom2"/>
</dbReference>
<dbReference type="PANTHER" id="PTHR12805">
    <property type="entry name" value="KIN17 KIN, ANTIGENIC DETERMINANT OF RECA PROTEIN HOMOLOG"/>
    <property type="match status" value="1"/>
</dbReference>
<dbReference type="InterPro" id="IPR041995">
    <property type="entry name" value="KOW_KIN17"/>
</dbReference>
<feature type="domain" description="KN17 SH3-like" evidence="1">
    <location>
        <begin position="5"/>
        <end position="57"/>
    </location>
</feature>
<evidence type="ECO:0000259" key="2">
    <source>
        <dbReference type="Pfam" id="PF25092"/>
    </source>
</evidence>
<dbReference type="Gene3D" id="2.30.30.140">
    <property type="match status" value="1"/>
</dbReference>
<dbReference type="STRING" id="76193.A0A0N1PJY4"/>
<comment type="caution">
    <text evidence="3">The sequence shown here is derived from an EMBL/GenBank/DDBJ whole genome shotgun (WGS) entry which is preliminary data.</text>
</comment>
<dbReference type="AlphaFoldDB" id="A0A0N1PJY4"/>
<gene>
    <name evidence="3" type="ORF">RR48_00455</name>
</gene>
<dbReference type="GO" id="GO:0005634">
    <property type="term" value="C:nucleus"/>
    <property type="evidence" value="ECO:0007669"/>
    <property type="project" value="TreeGrafter"/>
</dbReference>
<feature type="domain" description="Kin17 KOW" evidence="2">
    <location>
        <begin position="66"/>
        <end position="102"/>
    </location>
</feature>
<dbReference type="EMBL" id="LADJ01050199">
    <property type="protein sequence ID" value="KPJ21478.1"/>
    <property type="molecule type" value="Genomic_DNA"/>
</dbReference>
<dbReference type="InterPro" id="IPR041330">
    <property type="entry name" value="KN17_SH3"/>
</dbReference>
<accession>A0A0N1PJY4</accession>
<dbReference type="PANTHER" id="PTHR12805:SF0">
    <property type="entry name" value="DNA_RNA-BINDING PROTEIN KIN17"/>
    <property type="match status" value="1"/>
</dbReference>
<dbReference type="Pfam" id="PF25092">
    <property type="entry name" value="SH3_KIN17_C"/>
    <property type="match status" value="1"/>
</dbReference>
<protein>
    <submittedName>
        <fullName evidence="3">DNA/RNA-binding protein KIN17</fullName>
    </submittedName>
</protein>
<dbReference type="InterPro" id="IPR037321">
    <property type="entry name" value="KIN17-like"/>
</dbReference>
<organism evidence="3 4">
    <name type="scientific">Papilio machaon</name>
    <name type="common">Old World swallowtail butterfly</name>
    <dbReference type="NCBI Taxonomy" id="76193"/>
    <lineage>
        <taxon>Eukaryota</taxon>
        <taxon>Metazoa</taxon>
        <taxon>Ecdysozoa</taxon>
        <taxon>Arthropoda</taxon>
        <taxon>Hexapoda</taxon>
        <taxon>Insecta</taxon>
        <taxon>Pterygota</taxon>
        <taxon>Neoptera</taxon>
        <taxon>Endopterygota</taxon>
        <taxon>Lepidoptera</taxon>
        <taxon>Glossata</taxon>
        <taxon>Ditrysia</taxon>
        <taxon>Papilionoidea</taxon>
        <taxon>Papilionidae</taxon>
        <taxon>Papilioninae</taxon>
        <taxon>Papilio</taxon>
    </lineage>
</organism>
<dbReference type="Gene3D" id="2.30.30.30">
    <property type="match status" value="1"/>
</dbReference>
<reference evidence="3 4" key="1">
    <citation type="journal article" date="2015" name="Nat. Commun.">
        <title>Outbred genome sequencing and CRISPR/Cas9 gene editing in butterflies.</title>
        <authorList>
            <person name="Li X."/>
            <person name="Fan D."/>
            <person name="Zhang W."/>
            <person name="Liu G."/>
            <person name="Zhang L."/>
            <person name="Zhao L."/>
            <person name="Fang X."/>
            <person name="Chen L."/>
            <person name="Dong Y."/>
            <person name="Chen Y."/>
            <person name="Ding Y."/>
            <person name="Zhao R."/>
            <person name="Feng M."/>
            <person name="Zhu Y."/>
            <person name="Feng Y."/>
            <person name="Jiang X."/>
            <person name="Zhu D."/>
            <person name="Xiang H."/>
            <person name="Feng X."/>
            <person name="Li S."/>
            <person name="Wang J."/>
            <person name="Zhang G."/>
            <person name="Kronforst M.R."/>
            <person name="Wang W."/>
        </authorList>
    </citation>
    <scope>NUCLEOTIDE SEQUENCE [LARGE SCALE GENOMIC DNA]</scope>
    <source>
        <strain evidence="3">Ya'a_city_454_Pm</strain>
        <tissue evidence="3">Whole body</tissue>
    </source>
</reference>
<proteinExistence type="predicted"/>
<evidence type="ECO:0000313" key="3">
    <source>
        <dbReference type="EMBL" id="KPJ21478.1"/>
    </source>
</evidence>
<keyword evidence="4" id="KW-1185">Reference proteome</keyword>
<dbReference type="GO" id="GO:0003690">
    <property type="term" value="F:double-stranded DNA binding"/>
    <property type="evidence" value="ECO:0007669"/>
    <property type="project" value="TreeGrafter"/>
</dbReference>